<reference evidence="8" key="1">
    <citation type="submission" date="2017-12" db="EMBL/GenBank/DDBJ databases">
        <authorList>
            <consortium name="DOE Joint Genome Institute"/>
            <person name="Mondo S.J."/>
            <person name="Kjaerbolling I."/>
            <person name="Vesth T.C."/>
            <person name="Frisvad J.C."/>
            <person name="Nybo J.L."/>
            <person name="Theobald S."/>
            <person name="Kuo A."/>
            <person name="Bowyer P."/>
            <person name="Matsuda Y."/>
            <person name="Lyhne E.K."/>
            <person name="Kogle M.E."/>
            <person name="Clum A."/>
            <person name="Lipzen A."/>
            <person name="Salamov A."/>
            <person name="Ngan C.Y."/>
            <person name="Daum C."/>
            <person name="Chiniquy J."/>
            <person name="Barry K."/>
            <person name="LaButti K."/>
            <person name="Haridas S."/>
            <person name="Simmons B.A."/>
            <person name="Magnuson J.K."/>
            <person name="Mortensen U.H."/>
            <person name="Larsen T.O."/>
            <person name="Grigoriev I.V."/>
            <person name="Baker S.E."/>
            <person name="Andersen M.R."/>
            <person name="Nordberg H.P."/>
            <person name="Cantor M.N."/>
            <person name="Hua S.X."/>
        </authorList>
    </citation>
    <scope>NUCLEOTIDE SEQUENCE [LARGE SCALE GENOMIC DNA]</scope>
    <source>
        <strain evidence="8">IBT 19404</strain>
    </source>
</reference>
<dbReference type="EC" id="1.2.1.27" evidence="2"/>
<dbReference type="GO" id="GO:0006574">
    <property type="term" value="P:L-valine catabolic process"/>
    <property type="evidence" value="ECO:0007669"/>
    <property type="project" value="TreeGrafter"/>
</dbReference>
<dbReference type="Pfam" id="PF00171">
    <property type="entry name" value="Aldedh"/>
    <property type="match status" value="1"/>
</dbReference>
<proteinExistence type="inferred from homology"/>
<dbReference type="InterPro" id="IPR015590">
    <property type="entry name" value="Aldehyde_DH_dom"/>
</dbReference>
<dbReference type="PANTHER" id="PTHR43866:SF3">
    <property type="entry name" value="METHYLMALONATE-SEMIALDEHYDE DEHYDROGENASE [ACYLATING], MITOCHONDRIAL"/>
    <property type="match status" value="1"/>
</dbReference>
<feature type="domain" description="Aldehyde dehydrogenase" evidence="6">
    <location>
        <begin position="126"/>
        <end position="584"/>
    </location>
</feature>
<comment type="similarity">
    <text evidence="1">Belongs to the aldehyde dehydrogenase family.</text>
</comment>
<feature type="compositionally biased region" description="Low complexity" evidence="5">
    <location>
        <begin position="71"/>
        <end position="96"/>
    </location>
</feature>
<keyword evidence="8" id="KW-1185">Reference proteome</keyword>
<evidence type="ECO:0000259" key="6">
    <source>
        <dbReference type="Pfam" id="PF00171"/>
    </source>
</evidence>
<dbReference type="GO" id="GO:0006210">
    <property type="term" value="P:thymine catabolic process"/>
    <property type="evidence" value="ECO:0007669"/>
    <property type="project" value="TreeGrafter"/>
</dbReference>
<gene>
    <name evidence="7" type="ORF">BDW42DRAFT_171760</name>
</gene>
<dbReference type="PANTHER" id="PTHR43866">
    <property type="entry name" value="MALONATE-SEMIALDEHYDE DEHYDROGENASE"/>
    <property type="match status" value="1"/>
</dbReference>
<dbReference type="InterPro" id="IPR016160">
    <property type="entry name" value="Ald_DH_CS_CYS"/>
</dbReference>
<dbReference type="Gene3D" id="3.40.309.10">
    <property type="entry name" value="Aldehyde Dehydrogenase, Chain A, domain 2"/>
    <property type="match status" value="1"/>
</dbReference>
<dbReference type="AlphaFoldDB" id="A0A2J5HRV7"/>
<evidence type="ECO:0000256" key="1">
    <source>
        <dbReference type="ARBA" id="ARBA00009986"/>
    </source>
</evidence>
<dbReference type="Proteomes" id="UP000235023">
    <property type="component" value="Unassembled WGS sequence"/>
</dbReference>
<feature type="compositionally biased region" description="Polar residues" evidence="5">
    <location>
        <begin position="46"/>
        <end position="70"/>
    </location>
</feature>
<evidence type="ECO:0000313" key="8">
    <source>
        <dbReference type="Proteomes" id="UP000235023"/>
    </source>
</evidence>
<dbReference type="OrthoDB" id="310895at2759"/>
<evidence type="ECO:0000256" key="4">
    <source>
        <dbReference type="ARBA" id="ARBA00023027"/>
    </source>
</evidence>
<accession>A0A2J5HRV7</accession>
<evidence type="ECO:0000313" key="7">
    <source>
        <dbReference type="EMBL" id="PLN80042.1"/>
    </source>
</evidence>
<keyword evidence="3" id="KW-0560">Oxidoreductase</keyword>
<dbReference type="PROSITE" id="PS00070">
    <property type="entry name" value="ALDEHYDE_DEHYDR_CYS"/>
    <property type="match status" value="1"/>
</dbReference>
<dbReference type="NCBIfam" id="TIGR01722">
    <property type="entry name" value="MMSDH"/>
    <property type="match status" value="1"/>
</dbReference>
<organism evidence="7 8">
    <name type="scientific">Aspergillus taichungensis</name>
    <dbReference type="NCBI Taxonomy" id="482145"/>
    <lineage>
        <taxon>Eukaryota</taxon>
        <taxon>Fungi</taxon>
        <taxon>Dikarya</taxon>
        <taxon>Ascomycota</taxon>
        <taxon>Pezizomycotina</taxon>
        <taxon>Eurotiomycetes</taxon>
        <taxon>Eurotiomycetidae</taxon>
        <taxon>Eurotiales</taxon>
        <taxon>Aspergillaceae</taxon>
        <taxon>Aspergillus</taxon>
        <taxon>Aspergillus subgen. Circumdati</taxon>
    </lineage>
</organism>
<dbReference type="SUPFAM" id="SSF53720">
    <property type="entry name" value="ALDH-like"/>
    <property type="match status" value="1"/>
</dbReference>
<dbReference type="GO" id="GO:0004491">
    <property type="term" value="F:methylmalonate-semialdehyde dehydrogenase (acylating, NAD) activity"/>
    <property type="evidence" value="ECO:0007669"/>
    <property type="project" value="UniProtKB-EC"/>
</dbReference>
<dbReference type="GO" id="GO:0005739">
    <property type="term" value="C:mitochondrion"/>
    <property type="evidence" value="ECO:0007669"/>
    <property type="project" value="TreeGrafter"/>
</dbReference>
<feature type="region of interest" description="Disordered" evidence="5">
    <location>
        <begin position="46"/>
        <end position="96"/>
    </location>
</feature>
<protein>
    <recommendedName>
        <fullName evidence="2">methylmalonate-semialdehyde dehydrogenase (CoA acylating)</fullName>
        <ecNumber evidence="2">1.2.1.27</ecNumber>
    </recommendedName>
</protein>
<evidence type="ECO:0000256" key="2">
    <source>
        <dbReference type="ARBA" id="ARBA00013048"/>
    </source>
</evidence>
<dbReference type="InterPro" id="IPR016161">
    <property type="entry name" value="Ald_DH/histidinol_DH"/>
</dbReference>
<keyword evidence="4" id="KW-0520">NAD</keyword>
<evidence type="ECO:0000256" key="5">
    <source>
        <dbReference type="SAM" id="MobiDB-lite"/>
    </source>
</evidence>
<name>A0A2J5HRV7_9EURO</name>
<dbReference type="InterPro" id="IPR010061">
    <property type="entry name" value="MeMal-semiAld_DH"/>
</dbReference>
<dbReference type="FunFam" id="3.40.309.10:FF:000002">
    <property type="entry name" value="Methylmalonate-semialdehyde dehydrogenase (Acylating)"/>
    <property type="match status" value="1"/>
</dbReference>
<dbReference type="InterPro" id="IPR016163">
    <property type="entry name" value="Ald_DH_C"/>
</dbReference>
<dbReference type="EMBL" id="KZ559552">
    <property type="protein sequence ID" value="PLN80042.1"/>
    <property type="molecule type" value="Genomic_DNA"/>
</dbReference>
<sequence length="590" mass="63307">MPPAARFSRRVRFTPFPQVAYLGGNDNDVSGSSSLGAGEIGISTPGVISSSPLQDFQQSPVSQCSPTFTLSESGSNGSPGSTNTSTPGSGTGSVSGTVTVTATATETETRPTVTHLFINNQRVMSRSKHWTSILDPGTQRLLSRVPSSTHDEIQTAVHAAETAQDAWGARGFQSRREYLLDWIDVLREMTPDIVACLCREVGKTLADANTEVFRGLDCIHAACSIGTEMAGMYLGSDPTILQTFYEPVGVCVTIAPFSYPFMIPLWSIPYALITGNTVILKPSEKAPSLSSLLADAVIRAGFPPGIFNVLHGDRTTVRTLIPHPSVQAISFVGSETAAREVHDLARTAGKRIQAECGGKNHGVVLDDASMMPTLYAIAGSAFGATGQRCMALSVAIFVGGTREWIPKLVDLAQSMVVGMGGDEDTKLGPLINRAAKERVVGVIERAVDEGAMVLLDGRDVLVPRFPEGNFLGPTILMGVETYMECYQMEIFGPVLICMQVDTLDEAIDLINQNRYGNGCSIFTTSGKQAKTFQRRVNVGQIGINIPLIAPYGPAVRTSNKDSFLGDRHAPGKTYWPFFTTVKTVSARWDQ</sequence>
<dbReference type="Gene3D" id="3.40.605.10">
    <property type="entry name" value="Aldehyde Dehydrogenase, Chain A, domain 1"/>
    <property type="match status" value="1"/>
</dbReference>
<evidence type="ECO:0000256" key="3">
    <source>
        <dbReference type="ARBA" id="ARBA00023002"/>
    </source>
</evidence>
<dbReference type="InterPro" id="IPR016162">
    <property type="entry name" value="Ald_DH_N"/>
</dbReference>